<dbReference type="EMBL" id="PYDT01000007">
    <property type="protein sequence ID" value="THU56881.1"/>
    <property type="molecule type" value="Genomic_DNA"/>
</dbReference>
<name>A0A4S8J5X8_MUSBA</name>
<sequence length="95" mass="10801">MDLVIGAHRDRLLLIIRCSFFRKQEALGFAPFGYYGLGIAPFSYCTLLASQVRLPNALPRIKDIWRYCHLTSFSNTRSPLFFLPKNCCITPACLA</sequence>
<dbReference type="Proteomes" id="UP000317650">
    <property type="component" value="Chromosome 11"/>
</dbReference>
<organism evidence="1 2">
    <name type="scientific">Musa balbisiana</name>
    <name type="common">Banana</name>
    <dbReference type="NCBI Taxonomy" id="52838"/>
    <lineage>
        <taxon>Eukaryota</taxon>
        <taxon>Viridiplantae</taxon>
        <taxon>Streptophyta</taxon>
        <taxon>Embryophyta</taxon>
        <taxon>Tracheophyta</taxon>
        <taxon>Spermatophyta</taxon>
        <taxon>Magnoliopsida</taxon>
        <taxon>Liliopsida</taxon>
        <taxon>Zingiberales</taxon>
        <taxon>Musaceae</taxon>
        <taxon>Musa</taxon>
    </lineage>
</organism>
<comment type="caution">
    <text evidence="1">The sequence shown here is derived from an EMBL/GenBank/DDBJ whole genome shotgun (WGS) entry which is preliminary data.</text>
</comment>
<evidence type="ECO:0000313" key="2">
    <source>
        <dbReference type="Proteomes" id="UP000317650"/>
    </source>
</evidence>
<evidence type="ECO:0000313" key="1">
    <source>
        <dbReference type="EMBL" id="THU56881.1"/>
    </source>
</evidence>
<dbReference type="AlphaFoldDB" id="A0A4S8J5X8"/>
<gene>
    <name evidence="1" type="ORF">C4D60_Mb11t21880</name>
</gene>
<proteinExistence type="predicted"/>
<accession>A0A4S8J5X8</accession>
<reference evidence="1 2" key="1">
    <citation type="journal article" date="2019" name="Nat. Plants">
        <title>Genome sequencing of Musa balbisiana reveals subgenome evolution and function divergence in polyploid bananas.</title>
        <authorList>
            <person name="Yao X."/>
        </authorList>
    </citation>
    <scope>NUCLEOTIDE SEQUENCE [LARGE SCALE GENOMIC DNA]</scope>
    <source>
        <strain evidence="2">cv. DH-PKW</strain>
        <tissue evidence="1">Leaves</tissue>
    </source>
</reference>
<protein>
    <submittedName>
        <fullName evidence="1">Uncharacterized protein</fullName>
    </submittedName>
</protein>
<keyword evidence="2" id="KW-1185">Reference proteome</keyword>